<sequence>MNQDLETNILVDNNNEQPVEGSEAGSEEESEEGSEEVSEESSEDSSEEDQEEVVMPPKQSTRSTEGSTVGESSRASRKKLTPPLPKPKMESIQVPRAPSLDPDPDLELENDIKQILIVTSREVKIARLDLFYGDRKKLKIRNEQYKMILDKKGGSYFNRRKTNGRKDQGDLIELNVMKKAKTFKRKGKKHFEGKSKKGNSFGISLEELDKKRKNKLYFKYKLLGHIANTHKKDNKLSSSVKVRAIRILRIMDILSESSEEESLDKGRNSLEEEEEQPNLVTILEITVETDVDEIAMTRILETGSVLIRRTWHKGYPWNQGEVVSLNR</sequence>
<name>A0A3E2H0R6_SCYLI</name>
<dbReference type="EMBL" id="NCSJ02000230">
    <property type="protein sequence ID" value="RFU26969.1"/>
    <property type="molecule type" value="Genomic_DNA"/>
</dbReference>
<protein>
    <submittedName>
        <fullName evidence="2">Uncharacterized protein</fullName>
    </submittedName>
</protein>
<evidence type="ECO:0000313" key="2">
    <source>
        <dbReference type="EMBL" id="RFU26969.1"/>
    </source>
</evidence>
<evidence type="ECO:0000256" key="1">
    <source>
        <dbReference type="SAM" id="MobiDB-lite"/>
    </source>
</evidence>
<feature type="compositionally biased region" description="Acidic residues" evidence="1">
    <location>
        <begin position="25"/>
        <end position="52"/>
    </location>
</feature>
<feature type="non-terminal residue" evidence="2">
    <location>
        <position position="1"/>
    </location>
</feature>
<feature type="compositionally biased region" description="Polar residues" evidence="1">
    <location>
        <begin position="58"/>
        <end position="73"/>
    </location>
</feature>
<feature type="region of interest" description="Disordered" evidence="1">
    <location>
        <begin position="1"/>
        <end position="104"/>
    </location>
</feature>
<proteinExistence type="predicted"/>
<gene>
    <name evidence="2" type="ORF">B7463_g9361</name>
</gene>
<reference evidence="2 3" key="1">
    <citation type="submission" date="2018-05" db="EMBL/GenBank/DDBJ databases">
        <title>Draft genome sequence of Scytalidium lignicola DSM 105466, a ubiquitous saprotrophic fungus.</title>
        <authorList>
            <person name="Buettner E."/>
            <person name="Gebauer A.M."/>
            <person name="Hofrichter M."/>
            <person name="Liers C."/>
            <person name="Kellner H."/>
        </authorList>
    </citation>
    <scope>NUCLEOTIDE SEQUENCE [LARGE SCALE GENOMIC DNA]</scope>
    <source>
        <strain evidence="2 3">DSM 105466</strain>
    </source>
</reference>
<organism evidence="2 3">
    <name type="scientific">Scytalidium lignicola</name>
    <name type="common">Hyphomycete</name>
    <dbReference type="NCBI Taxonomy" id="5539"/>
    <lineage>
        <taxon>Eukaryota</taxon>
        <taxon>Fungi</taxon>
        <taxon>Dikarya</taxon>
        <taxon>Ascomycota</taxon>
        <taxon>Pezizomycotina</taxon>
        <taxon>Leotiomycetes</taxon>
        <taxon>Leotiomycetes incertae sedis</taxon>
        <taxon>Scytalidium</taxon>
    </lineage>
</organism>
<accession>A0A3E2H0R6</accession>
<evidence type="ECO:0000313" key="3">
    <source>
        <dbReference type="Proteomes" id="UP000258309"/>
    </source>
</evidence>
<dbReference type="AlphaFoldDB" id="A0A3E2H0R6"/>
<comment type="caution">
    <text evidence="2">The sequence shown here is derived from an EMBL/GenBank/DDBJ whole genome shotgun (WGS) entry which is preliminary data.</text>
</comment>
<feature type="compositionally biased region" description="Polar residues" evidence="1">
    <location>
        <begin position="1"/>
        <end position="17"/>
    </location>
</feature>
<dbReference type="Proteomes" id="UP000258309">
    <property type="component" value="Unassembled WGS sequence"/>
</dbReference>
<feature type="non-terminal residue" evidence="2">
    <location>
        <position position="327"/>
    </location>
</feature>
<keyword evidence="3" id="KW-1185">Reference proteome</keyword>